<dbReference type="PROSITE" id="PS51471">
    <property type="entry name" value="FE2OG_OXY"/>
    <property type="match status" value="1"/>
</dbReference>
<keyword evidence="1" id="KW-0663">Pyridoxal phosphate</keyword>
<dbReference type="Gene3D" id="2.60.120.330">
    <property type="entry name" value="B-lactam Antibiotic, Isopenicillin N Synthase, Chain"/>
    <property type="match status" value="1"/>
</dbReference>
<dbReference type="SUPFAM" id="SSF53383">
    <property type="entry name" value="PLP-dependent transferases"/>
    <property type="match status" value="1"/>
</dbReference>
<dbReference type="Pfam" id="PF14226">
    <property type="entry name" value="DIOX_N"/>
    <property type="match status" value="1"/>
</dbReference>
<dbReference type="Gene3D" id="3.90.1150.10">
    <property type="entry name" value="Aspartate Aminotransferase, domain 1"/>
    <property type="match status" value="1"/>
</dbReference>
<organism evidence="4 5">
    <name type="scientific">Geranomyces variabilis</name>
    <dbReference type="NCBI Taxonomy" id="109894"/>
    <lineage>
        <taxon>Eukaryota</taxon>
        <taxon>Fungi</taxon>
        <taxon>Fungi incertae sedis</taxon>
        <taxon>Chytridiomycota</taxon>
        <taxon>Chytridiomycota incertae sedis</taxon>
        <taxon>Chytridiomycetes</taxon>
        <taxon>Spizellomycetales</taxon>
        <taxon>Powellomycetaceae</taxon>
        <taxon>Geranomyces</taxon>
    </lineage>
</organism>
<dbReference type="InterPro" id="IPR015424">
    <property type="entry name" value="PyrdxlP-dep_Trfase"/>
</dbReference>
<dbReference type="InterPro" id="IPR015422">
    <property type="entry name" value="PyrdxlP-dep_Trfase_small"/>
</dbReference>
<dbReference type="Proteomes" id="UP001212152">
    <property type="component" value="Unassembled WGS sequence"/>
</dbReference>
<evidence type="ECO:0000259" key="3">
    <source>
        <dbReference type="PROSITE" id="PS51471"/>
    </source>
</evidence>
<sequence>MANSSVSGACDPDGPLLLPATQFDWEAPVPDNFRSIPVLDYNLVLSGVPEERALFMKQLGVVAKKIGFAYLINAPVDQQVVDRLIELLPQLFGLPKEKKLAICATKSPHFMGYLQTGHEVTVGKVDHREQFEFGPDRECKYQEGQPEYLKLKGPNQWPSEHDLPTFKDTVSKYIDQVSSASFKFIEDIAESIGMPRTAFDKYFDDAAREGCRIKILHYPAMDNFAEGEDDQGVGAHKDNWLTFLLQASNDVSGLEIQNNAGEWFVAPPMPNSFVVNFGIGIERITHGAVIATTHRARNPGKGQPNRFSVALFQEAAYTKSMEPWTDEERNLAGCAKTTEISAGTTYGRVSDALPHSMPFDNVGEATLWNRIRSHPDIGYNHYSADFVKRVLEEGPNSHPLAAEIAAKVGARGYAQASRPSTPTPNVTPSESPAVSPSAHTHTSSPASIASGGTTLHSESNKSVGMFPQSKISLLEEKLALLSCGDEPAVRVYAVAEPGRNAALVVEKGEIEKDIIAKNRMLANKLEVSQSAYKGMTANSPLMQGLDRASKNSYDPVTNPRGIINLGTAENRVMASAVADKRFDPSMLQYGCFYGSLRLRTAIAKTLNKHFRALTPLTESNVTVLAGCSAAISAMFSSLCNPGDTVLIATPYYGGFDWDVCLSSGASLIKVHTAAPDFALSPELFEAAYAAASVAPRVLLITNPQNPQGTTISAATLLALLEWAAEKQLHVVVDEIYGLSVYAETPCEFVSVLALPVPDPARTHVVWGPSKDFCLNGLRVGACVSFNDNLQSAMRSIAILSNIAVNTDNLFARLLEDSEWVARFIDENCGVLRALYERTTVALDRIGVRYLKSNSGFFIWMDLSPWLTAHPKASAAESEMMLWEEFLEHGVYLAPGCAFSAPVPGYFRLGFAVEWEILEVALTRMSEVLST</sequence>
<dbReference type="AlphaFoldDB" id="A0AAD5TKI1"/>
<dbReference type="Pfam" id="PF00155">
    <property type="entry name" value="Aminotran_1_2"/>
    <property type="match status" value="1"/>
</dbReference>
<dbReference type="GO" id="GO:0008483">
    <property type="term" value="F:transaminase activity"/>
    <property type="evidence" value="ECO:0007669"/>
    <property type="project" value="TreeGrafter"/>
</dbReference>
<dbReference type="InterPro" id="IPR044861">
    <property type="entry name" value="IPNS-like_FE2OG_OXY"/>
</dbReference>
<dbReference type="PANTHER" id="PTHR43795">
    <property type="entry name" value="BIFUNCTIONAL ASPARTATE AMINOTRANSFERASE AND GLUTAMATE/ASPARTATE-PREPHENATE AMINOTRANSFERASE-RELATED"/>
    <property type="match status" value="1"/>
</dbReference>
<feature type="domain" description="Fe2OG dioxygenase" evidence="3">
    <location>
        <begin position="207"/>
        <end position="315"/>
    </location>
</feature>
<evidence type="ECO:0000313" key="5">
    <source>
        <dbReference type="Proteomes" id="UP001212152"/>
    </source>
</evidence>
<protein>
    <recommendedName>
        <fullName evidence="3">Fe2OG dioxygenase domain-containing protein</fullName>
    </recommendedName>
</protein>
<dbReference type="InterPro" id="IPR026992">
    <property type="entry name" value="DIOX_N"/>
</dbReference>
<reference evidence="4" key="1">
    <citation type="submission" date="2020-05" db="EMBL/GenBank/DDBJ databases">
        <title>Phylogenomic resolution of chytrid fungi.</title>
        <authorList>
            <person name="Stajich J.E."/>
            <person name="Amses K."/>
            <person name="Simmons R."/>
            <person name="Seto K."/>
            <person name="Myers J."/>
            <person name="Bonds A."/>
            <person name="Quandt C.A."/>
            <person name="Barry K."/>
            <person name="Liu P."/>
            <person name="Grigoriev I."/>
            <person name="Longcore J.E."/>
            <person name="James T.Y."/>
        </authorList>
    </citation>
    <scope>NUCLEOTIDE SEQUENCE</scope>
    <source>
        <strain evidence="4">JEL0379</strain>
    </source>
</reference>
<comment type="caution">
    <text evidence="4">The sequence shown here is derived from an EMBL/GenBank/DDBJ whole genome shotgun (WGS) entry which is preliminary data.</text>
</comment>
<keyword evidence="5" id="KW-1185">Reference proteome</keyword>
<dbReference type="Gene3D" id="3.40.640.10">
    <property type="entry name" value="Type I PLP-dependent aspartate aminotransferase-like (Major domain)"/>
    <property type="match status" value="1"/>
</dbReference>
<dbReference type="CDD" id="cd00609">
    <property type="entry name" value="AAT_like"/>
    <property type="match status" value="1"/>
</dbReference>
<dbReference type="InterPro" id="IPR015421">
    <property type="entry name" value="PyrdxlP-dep_Trfase_major"/>
</dbReference>
<dbReference type="InterPro" id="IPR004839">
    <property type="entry name" value="Aminotransferase_I/II_large"/>
</dbReference>
<dbReference type="InterPro" id="IPR027443">
    <property type="entry name" value="IPNS-like_sf"/>
</dbReference>
<evidence type="ECO:0000313" key="4">
    <source>
        <dbReference type="EMBL" id="KAJ3179098.1"/>
    </source>
</evidence>
<dbReference type="SUPFAM" id="SSF51197">
    <property type="entry name" value="Clavaminate synthase-like"/>
    <property type="match status" value="1"/>
</dbReference>
<name>A0AAD5TKI1_9FUNG</name>
<dbReference type="PRINTS" id="PR00753">
    <property type="entry name" value="ACCSYNTHASE"/>
</dbReference>
<evidence type="ECO:0000256" key="2">
    <source>
        <dbReference type="SAM" id="MobiDB-lite"/>
    </source>
</evidence>
<proteinExistence type="predicted"/>
<dbReference type="InterPro" id="IPR050478">
    <property type="entry name" value="Ethylene_sulfur-biosynth"/>
</dbReference>
<dbReference type="GO" id="GO:0030170">
    <property type="term" value="F:pyridoxal phosphate binding"/>
    <property type="evidence" value="ECO:0007669"/>
    <property type="project" value="InterPro"/>
</dbReference>
<feature type="compositionally biased region" description="Polar residues" evidence="2">
    <location>
        <begin position="417"/>
        <end position="461"/>
    </location>
</feature>
<dbReference type="Pfam" id="PF03171">
    <property type="entry name" value="2OG-FeII_Oxy"/>
    <property type="match status" value="1"/>
</dbReference>
<accession>A0AAD5TKI1</accession>
<dbReference type="PANTHER" id="PTHR43795:SF39">
    <property type="entry name" value="AMINOTRANSFERASE CLASS I_CLASSII DOMAIN-CONTAINING PROTEIN"/>
    <property type="match status" value="1"/>
</dbReference>
<dbReference type="EMBL" id="JADGJQ010000022">
    <property type="protein sequence ID" value="KAJ3179098.1"/>
    <property type="molecule type" value="Genomic_DNA"/>
</dbReference>
<feature type="region of interest" description="Disordered" evidence="2">
    <location>
        <begin position="413"/>
        <end position="461"/>
    </location>
</feature>
<evidence type="ECO:0000256" key="1">
    <source>
        <dbReference type="ARBA" id="ARBA00022898"/>
    </source>
</evidence>
<dbReference type="GO" id="GO:0006520">
    <property type="term" value="P:amino acid metabolic process"/>
    <property type="evidence" value="ECO:0007669"/>
    <property type="project" value="TreeGrafter"/>
</dbReference>
<gene>
    <name evidence="4" type="ORF">HDU87_003054</name>
</gene>
<dbReference type="InterPro" id="IPR005123">
    <property type="entry name" value="Oxoglu/Fe-dep_dioxygenase_dom"/>
</dbReference>